<dbReference type="RefSeq" id="WP_184243738.1">
    <property type="nucleotide sequence ID" value="NZ_JACHLR010000005.1"/>
</dbReference>
<proteinExistence type="predicted"/>
<evidence type="ECO:0000313" key="1">
    <source>
        <dbReference type="EMBL" id="MBB4858239.1"/>
    </source>
</evidence>
<comment type="caution">
    <text evidence="1">The sequence shown here is derived from an EMBL/GenBank/DDBJ whole genome shotgun (WGS) entry which is preliminary data.</text>
</comment>
<name>A0A7W7K8J9_9SPHN</name>
<dbReference type="EMBL" id="JACHLR010000005">
    <property type="protein sequence ID" value="MBB4858239.1"/>
    <property type="molecule type" value="Genomic_DNA"/>
</dbReference>
<reference evidence="1 2" key="1">
    <citation type="submission" date="2020-08" db="EMBL/GenBank/DDBJ databases">
        <title>Functional genomics of gut bacteria from endangered species of beetles.</title>
        <authorList>
            <person name="Carlos-Shanley C."/>
        </authorList>
    </citation>
    <scope>NUCLEOTIDE SEQUENCE [LARGE SCALE GENOMIC DNA]</scope>
    <source>
        <strain evidence="1 2">S00245</strain>
    </source>
</reference>
<protein>
    <recommendedName>
        <fullName evidence="3">S-adenosyl-L-homocysteine hydrolase</fullName>
    </recommendedName>
</protein>
<evidence type="ECO:0000313" key="2">
    <source>
        <dbReference type="Proteomes" id="UP000555448"/>
    </source>
</evidence>
<accession>A0A7W7K8J9</accession>
<organism evidence="1 2">
    <name type="scientific">Novosphingobium chloroacetimidivorans</name>
    <dbReference type="NCBI Taxonomy" id="1428314"/>
    <lineage>
        <taxon>Bacteria</taxon>
        <taxon>Pseudomonadati</taxon>
        <taxon>Pseudomonadota</taxon>
        <taxon>Alphaproteobacteria</taxon>
        <taxon>Sphingomonadales</taxon>
        <taxon>Sphingomonadaceae</taxon>
        <taxon>Novosphingobium</taxon>
    </lineage>
</organism>
<dbReference type="AlphaFoldDB" id="A0A7W7K8J9"/>
<dbReference type="Proteomes" id="UP000555448">
    <property type="component" value="Unassembled WGS sequence"/>
</dbReference>
<keyword evidence="2" id="KW-1185">Reference proteome</keyword>
<gene>
    <name evidence="1" type="ORF">HNO88_001558</name>
</gene>
<evidence type="ECO:0008006" key="3">
    <source>
        <dbReference type="Google" id="ProtNLM"/>
    </source>
</evidence>
<sequence length="214" mass="22959">MKVAKIKSRCLGLRGNADVVRLASAAIVSLGIVSSAVAQPLAKPVSILPAPVTVAAVPAADEPLRQEVTTPAPAPAALSDAASWKTGPSRAEKLRRLEIMLMVTALRCRNTSDDFQTDYERFEARHLAEMNGAASDLRKQFVKEHGVLGAIRALDEVSTSIANSYGNGHPWLGCHDLKAVTQLLVDVETTDTLVETADQLLDRERAPQFALAVR</sequence>